<dbReference type="GO" id="GO:0003723">
    <property type="term" value="F:RNA binding"/>
    <property type="evidence" value="ECO:0007669"/>
    <property type="project" value="InterPro"/>
</dbReference>
<dbReference type="InterPro" id="IPR011990">
    <property type="entry name" value="TPR-like_helical_dom_sf"/>
</dbReference>
<keyword evidence="4" id="KW-1185">Reference proteome</keyword>
<accession>A0A314YCK5</accession>
<dbReference type="NCBIfam" id="TIGR00756">
    <property type="entry name" value="PPR"/>
    <property type="match status" value="1"/>
</dbReference>
<evidence type="ECO:0000313" key="3">
    <source>
        <dbReference type="EMBL" id="PQQ01824.1"/>
    </source>
</evidence>
<proteinExistence type="predicted"/>
<gene>
    <name evidence="3" type="ORF">Pyn_26851</name>
</gene>
<dbReference type="Gene3D" id="1.25.40.10">
    <property type="entry name" value="Tetratricopeptide repeat domain"/>
    <property type="match status" value="1"/>
</dbReference>
<evidence type="ECO:0000256" key="1">
    <source>
        <dbReference type="ARBA" id="ARBA00022737"/>
    </source>
</evidence>
<dbReference type="PANTHER" id="PTHR47926:SF401">
    <property type="entry name" value="PENTATRICOPEPTIDE REPEAT-CONTAINING PROTEIN"/>
    <property type="match status" value="1"/>
</dbReference>
<dbReference type="GO" id="GO:0009451">
    <property type="term" value="P:RNA modification"/>
    <property type="evidence" value="ECO:0007669"/>
    <property type="project" value="InterPro"/>
</dbReference>
<sequence length="104" mass="11366">MNNRNIITWNSMITGFVQGGRPNEALELFHDMHITSCDTVRPDKITIASVLAACSHLGAIDHGIWVNGYLGRSGLESHVVIGTALVDMYGKCGCVDKAYEVFQL</sequence>
<dbReference type="PROSITE" id="PS51375">
    <property type="entry name" value="PPR"/>
    <property type="match status" value="1"/>
</dbReference>
<organism evidence="3 4">
    <name type="scientific">Prunus yedoensis var. nudiflora</name>
    <dbReference type="NCBI Taxonomy" id="2094558"/>
    <lineage>
        <taxon>Eukaryota</taxon>
        <taxon>Viridiplantae</taxon>
        <taxon>Streptophyta</taxon>
        <taxon>Embryophyta</taxon>
        <taxon>Tracheophyta</taxon>
        <taxon>Spermatophyta</taxon>
        <taxon>Magnoliopsida</taxon>
        <taxon>eudicotyledons</taxon>
        <taxon>Gunneridae</taxon>
        <taxon>Pentapetalae</taxon>
        <taxon>rosids</taxon>
        <taxon>fabids</taxon>
        <taxon>Rosales</taxon>
        <taxon>Rosaceae</taxon>
        <taxon>Amygdaloideae</taxon>
        <taxon>Amygdaleae</taxon>
        <taxon>Prunus</taxon>
    </lineage>
</organism>
<name>A0A314YCK5_PRUYE</name>
<evidence type="ECO:0000256" key="2">
    <source>
        <dbReference type="PROSITE-ProRule" id="PRU00708"/>
    </source>
</evidence>
<comment type="caution">
    <text evidence="3">The sequence shown here is derived from an EMBL/GenBank/DDBJ whole genome shotgun (WGS) entry which is preliminary data.</text>
</comment>
<dbReference type="InterPro" id="IPR002885">
    <property type="entry name" value="PPR_rpt"/>
</dbReference>
<dbReference type="Pfam" id="PF13041">
    <property type="entry name" value="PPR_2"/>
    <property type="match status" value="1"/>
</dbReference>
<dbReference type="EMBL" id="PJQY01001530">
    <property type="protein sequence ID" value="PQQ01824.1"/>
    <property type="molecule type" value="Genomic_DNA"/>
</dbReference>
<protein>
    <submittedName>
        <fullName evidence="3">Pentatricopeptide repeat-containing protein</fullName>
    </submittedName>
</protein>
<evidence type="ECO:0000313" key="4">
    <source>
        <dbReference type="Proteomes" id="UP000250321"/>
    </source>
</evidence>
<feature type="repeat" description="PPR" evidence="2">
    <location>
        <begin position="5"/>
        <end position="39"/>
    </location>
</feature>
<dbReference type="InterPro" id="IPR046960">
    <property type="entry name" value="PPR_At4g14850-like_plant"/>
</dbReference>
<dbReference type="Pfam" id="PF01535">
    <property type="entry name" value="PPR"/>
    <property type="match status" value="1"/>
</dbReference>
<keyword evidence="1" id="KW-0677">Repeat</keyword>
<dbReference type="OrthoDB" id="9990610at2759"/>
<dbReference type="PANTHER" id="PTHR47926">
    <property type="entry name" value="PENTATRICOPEPTIDE REPEAT-CONTAINING PROTEIN"/>
    <property type="match status" value="1"/>
</dbReference>
<dbReference type="AlphaFoldDB" id="A0A314YCK5"/>
<reference evidence="3 4" key="1">
    <citation type="submission" date="2018-02" db="EMBL/GenBank/DDBJ databases">
        <title>Draft genome of wild Prunus yedoensis var. nudiflora.</title>
        <authorList>
            <person name="Baek S."/>
            <person name="Kim J.-H."/>
            <person name="Choi K."/>
            <person name="Kim G.-B."/>
            <person name="Cho A."/>
            <person name="Jang H."/>
            <person name="Shin C.-H."/>
            <person name="Yu H.-J."/>
            <person name="Mun J.-H."/>
        </authorList>
    </citation>
    <scope>NUCLEOTIDE SEQUENCE [LARGE SCALE GENOMIC DNA]</scope>
    <source>
        <strain evidence="4">cv. Jeju island</strain>
        <tissue evidence="3">Leaf</tissue>
    </source>
</reference>
<dbReference type="Proteomes" id="UP000250321">
    <property type="component" value="Unassembled WGS sequence"/>
</dbReference>
<dbReference type="STRING" id="2094558.A0A314YCK5"/>